<keyword evidence="3" id="KW-0732">Signal</keyword>
<dbReference type="PANTHER" id="PTHR12236">
    <property type="entry name" value="STRUCTURAL CONTITUENT OF CUTICLE"/>
    <property type="match status" value="1"/>
</dbReference>
<accession>A0A7R8CT83</accession>
<dbReference type="Pfam" id="PF00379">
    <property type="entry name" value="Chitin_bind_4"/>
    <property type="match status" value="1"/>
</dbReference>
<evidence type="ECO:0000256" key="2">
    <source>
        <dbReference type="SAM" id="MobiDB-lite"/>
    </source>
</evidence>
<gene>
    <name evidence="4" type="ORF">LSAA_8880</name>
</gene>
<dbReference type="PANTHER" id="PTHR12236:SF79">
    <property type="entry name" value="CUTICULAR PROTEIN 50CB-RELATED"/>
    <property type="match status" value="1"/>
</dbReference>
<dbReference type="EMBL" id="HG994583">
    <property type="protein sequence ID" value="CAF2921797.1"/>
    <property type="molecule type" value="Genomic_DNA"/>
</dbReference>
<dbReference type="InterPro" id="IPR051217">
    <property type="entry name" value="Insect_Cuticle_Struc_Prot"/>
</dbReference>
<dbReference type="GO" id="GO:0005615">
    <property type="term" value="C:extracellular space"/>
    <property type="evidence" value="ECO:0007669"/>
    <property type="project" value="TreeGrafter"/>
</dbReference>
<dbReference type="Proteomes" id="UP000675881">
    <property type="component" value="Chromosome 4"/>
</dbReference>
<evidence type="ECO:0000313" key="5">
    <source>
        <dbReference type="Proteomes" id="UP000675881"/>
    </source>
</evidence>
<sequence>MFKLLVASVLLASVYGDHSAPHPSPAPYHPPQPAPYHAPAPSYHSPKYEEPAQPYAFQYGVADDYSGSNFSAEENADGKITTGSYKVALPDGRIQTVSYTVDAYNGFVADVQYEGTPVYPNANLNISIEWEVESSACRSHQGNFFRGEGLEAHEIGLPSVSVAA</sequence>
<dbReference type="InterPro" id="IPR000618">
    <property type="entry name" value="Insect_cuticle"/>
</dbReference>
<organism evidence="4 5">
    <name type="scientific">Lepeophtheirus salmonis</name>
    <name type="common">Salmon louse</name>
    <name type="synonym">Caligus salmonis</name>
    <dbReference type="NCBI Taxonomy" id="72036"/>
    <lineage>
        <taxon>Eukaryota</taxon>
        <taxon>Metazoa</taxon>
        <taxon>Ecdysozoa</taxon>
        <taxon>Arthropoda</taxon>
        <taxon>Crustacea</taxon>
        <taxon>Multicrustacea</taxon>
        <taxon>Hexanauplia</taxon>
        <taxon>Copepoda</taxon>
        <taxon>Siphonostomatoida</taxon>
        <taxon>Caligidae</taxon>
        <taxon>Lepeophtheirus</taxon>
    </lineage>
</organism>
<dbReference type="OrthoDB" id="6371976at2759"/>
<keyword evidence="5" id="KW-1185">Reference proteome</keyword>
<evidence type="ECO:0000256" key="3">
    <source>
        <dbReference type="SAM" id="SignalP"/>
    </source>
</evidence>
<feature type="chain" id="PRO_5043467487" evidence="3">
    <location>
        <begin position="17"/>
        <end position="164"/>
    </location>
</feature>
<dbReference type="GO" id="GO:0042302">
    <property type="term" value="F:structural constituent of cuticle"/>
    <property type="evidence" value="ECO:0007669"/>
    <property type="project" value="UniProtKB-UniRule"/>
</dbReference>
<protein>
    <submittedName>
        <fullName evidence="4">(salmon louse) hypothetical protein</fullName>
    </submittedName>
</protein>
<dbReference type="PROSITE" id="PS51155">
    <property type="entry name" value="CHIT_BIND_RR_2"/>
    <property type="match status" value="1"/>
</dbReference>
<reference evidence="4" key="1">
    <citation type="submission" date="2021-02" db="EMBL/GenBank/DDBJ databases">
        <authorList>
            <person name="Bekaert M."/>
        </authorList>
    </citation>
    <scope>NUCLEOTIDE SEQUENCE</scope>
    <source>
        <strain evidence="4">IoA-00</strain>
    </source>
</reference>
<dbReference type="AlphaFoldDB" id="A0A7R8CT83"/>
<feature type="signal peptide" evidence="3">
    <location>
        <begin position="1"/>
        <end position="16"/>
    </location>
</feature>
<evidence type="ECO:0000313" key="4">
    <source>
        <dbReference type="EMBL" id="CAF2921797.1"/>
    </source>
</evidence>
<name>A0A7R8CT83_LEPSM</name>
<dbReference type="GO" id="GO:0031012">
    <property type="term" value="C:extracellular matrix"/>
    <property type="evidence" value="ECO:0007669"/>
    <property type="project" value="TreeGrafter"/>
</dbReference>
<evidence type="ECO:0000256" key="1">
    <source>
        <dbReference type="ARBA" id="ARBA00022460"/>
    </source>
</evidence>
<keyword evidence="1" id="KW-0193">Cuticle</keyword>
<feature type="compositionally biased region" description="Pro residues" evidence="2">
    <location>
        <begin position="22"/>
        <end position="38"/>
    </location>
</feature>
<proteinExistence type="predicted"/>
<feature type="region of interest" description="Disordered" evidence="2">
    <location>
        <begin position="21"/>
        <end position="45"/>
    </location>
</feature>